<evidence type="ECO:0000259" key="2">
    <source>
        <dbReference type="SMART" id="SM00858"/>
    </source>
</evidence>
<keyword evidence="1" id="KW-1133">Transmembrane helix</keyword>
<accession>A0A1C5INJ1</accession>
<dbReference type="Proteomes" id="UP000199408">
    <property type="component" value="Unassembled WGS sequence"/>
</dbReference>
<reference evidence="4" key="1">
    <citation type="submission" date="2016-06" db="EMBL/GenBank/DDBJ databases">
        <authorList>
            <person name="Varghese N."/>
        </authorList>
    </citation>
    <scope>NUCLEOTIDE SEQUENCE [LARGE SCALE GENOMIC DNA]</scope>
    <source>
        <strain evidence="4">DSM 43171</strain>
    </source>
</reference>
<dbReference type="InterPro" id="IPR013974">
    <property type="entry name" value="SAF"/>
</dbReference>
<protein>
    <submittedName>
        <fullName evidence="3">SAF domain-containing protein</fullName>
    </submittedName>
</protein>
<organism evidence="3 4">
    <name type="scientific">Micromonospora halophytica</name>
    <dbReference type="NCBI Taxonomy" id="47864"/>
    <lineage>
        <taxon>Bacteria</taxon>
        <taxon>Bacillati</taxon>
        <taxon>Actinomycetota</taxon>
        <taxon>Actinomycetes</taxon>
        <taxon>Micromonosporales</taxon>
        <taxon>Micromonosporaceae</taxon>
        <taxon>Micromonospora</taxon>
    </lineage>
</organism>
<keyword evidence="4" id="KW-1185">Reference proteome</keyword>
<feature type="transmembrane region" description="Helical" evidence="1">
    <location>
        <begin position="36"/>
        <end position="53"/>
    </location>
</feature>
<dbReference type="STRING" id="47864.GA0070560_11462"/>
<gene>
    <name evidence="3" type="ORF">GA0070560_11462</name>
</gene>
<evidence type="ECO:0000256" key="1">
    <source>
        <dbReference type="SAM" id="Phobius"/>
    </source>
</evidence>
<keyword evidence="1" id="KW-0472">Membrane</keyword>
<proteinExistence type="predicted"/>
<dbReference type="SMART" id="SM00858">
    <property type="entry name" value="SAF"/>
    <property type="match status" value="1"/>
</dbReference>
<dbReference type="CDD" id="cd11615">
    <property type="entry name" value="SAF_NeuB_like"/>
    <property type="match status" value="1"/>
</dbReference>
<dbReference type="AlphaFoldDB" id="A0A1C5INJ1"/>
<name>A0A1C5INJ1_9ACTN</name>
<evidence type="ECO:0000313" key="3">
    <source>
        <dbReference type="EMBL" id="SCG59875.1"/>
    </source>
</evidence>
<dbReference type="OrthoDB" id="3382141at2"/>
<feature type="domain" description="SAF" evidence="2">
    <location>
        <begin position="61"/>
        <end position="124"/>
    </location>
</feature>
<evidence type="ECO:0000313" key="4">
    <source>
        <dbReference type="Proteomes" id="UP000199408"/>
    </source>
</evidence>
<dbReference type="InterPro" id="IPR057736">
    <property type="entry name" value="SAF_PseI/NeuA/NeuB"/>
</dbReference>
<keyword evidence="1" id="KW-0812">Transmembrane</keyword>
<sequence>MSVTTDRPRVVNTAAADLPPVPAGTRRVGRRSGRRVVAGLLLVLATVVTFWQVDLRRHADEQFLAVARDVPAGQVITDADVRVVRVANPSGLDLVPAERRGGVVGRSAAVPLAAGSLLVSAQVGPAAWPAAGQAVIAVPVKPGRAPTSLTPGSRVVVLVAPPTGGGEQAPQQNNGVRRAVATVVSVAAGADQVGTQLVTVLLAADAAEAVAAAPGDVSLVQLGPSQ</sequence>
<dbReference type="Pfam" id="PF08666">
    <property type="entry name" value="SAF"/>
    <property type="match status" value="1"/>
</dbReference>
<dbReference type="EMBL" id="FMDN01000014">
    <property type="protein sequence ID" value="SCG59875.1"/>
    <property type="molecule type" value="Genomic_DNA"/>
</dbReference>